<dbReference type="SUPFAM" id="SSF53850">
    <property type="entry name" value="Periplasmic binding protein-like II"/>
    <property type="match status" value="1"/>
</dbReference>
<protein>
    <submittedName>
        <fullName evidence="5">ABC transporter substrate-binding protein</fullName>
    </submittedName>
</protein>
<name>A0ABY5YXJ8_9ACTN</name>
<dbReference type="PANTHER" id="PTHR30024:SF47">
    <property type="entry name" value="TAURINE-BINDING PERIPLASMIC PROTEIN"/>
    <property type="match status" value="1"/>
</dbReference>
<evidence type="ECO:0000256" key="1">
    <source>
        <dbReference type="ARBA" id="ARBA00004418"/>
    </source>
</evidence>
<keyword evidence="6" id="KW-1185">Reference proteome</keyword>
<organism evidence="5 6">
    <name type="scientific">Dactylosporangium roseum</name>
    <dbReference type="NCBI Taxonomy" id="47989"/>
    <lineage>
        <taxon>Bacteria</taxon>
        <taxon>Bacillati</taxon>
        <taxon>Actinomycetota</taxon>
        <taxon>Actinomycetes</taxon>
        <taxon>Micromonosporales</taxon>
        <taxon>Micromonosporaceae</taxon>
        <taxon>Dactylosporangium</taxon>
    </lineage>
</organism>
<keyword evidence="3 4" id="KW-0732">Signal</keyword>
<gene>
    <name evidence="5" type="ORF">Drose_25000</name>
</gene>
<comment type="subcellular location">
    <subcellularLocation>
        <location evidence="1">Periplasm</location>
    </subcellularLocation>
</comment>
<sequence>MTDIPRRGLGRLLTIGLTAVCLALSGCGSAGDSGGGSRESLRVGSFFGNMVDLPAMVADKMGYFADEGLDVTFTDFASAPDGMAAVLGGSIDVAPNNTLTQLVAAKKATGSNKLSQVWPIQMIGNWQLVGRDIDASQDLKSKLASLKGRTIGVPAIGSNGQAAAEMMLEYAGLNPGKDVTFLAVGLGPQALSAFSSKRIDAVMGTQPITSLFTDQGAQIIYDIGSQTEIPGLSPFHMSSYTTTLKRADEKASALEKMSRALDRALEYIRDPKNEDSVADIWSAKLSTVSKAGLKQVVKVYGRTLTGRFDCQALANQANLGVKVGQLTAADVPDCQAMVWPGAKSYIAK</sequence>
<evidence type="ECO:0000256" key="2">
    <source>
        <dbReference type="ARBA" id="ARBA00010742"/>
    </source>
</evidence>
<comment type="similarity">
    <text evidence="2">Belongs to the bacterial solute-binding protein SsuA/TauA family.</text>
</comment>
<evidence type="ECO:0000256" key="3">
    <source>
        <dbReference type="ARBA" id="ARBA00022729"/>
    </source>
</evidence>
<dbReference type="Gene3D" id="3.40.190.10">
    <property type="entry name" value="Periplasmic binding protein-like II"/>
    <property type="match status" value="2"/>
</dbReference>
<dbReference type="RefSeq" id="WP_260723794.1">
    <property type="nucleotide sequence ID" value="NZ_BAAABS010000011.1"/>
</dbReference>
<proteinExistence type="inferred from homology"/>
<feature type="chain" id="PRO_5046289318" evidence="4">
    <location>
        <begin position="31"/>
        <end position="348"/>
    </location>
</feature>
<reference evidence="5" key="1">
    <citation type="submission" date="2021-04" db="EMBL/GenBank/DDBJ databases">
        <title>Biosynthetic gene clusters of Dactylosporangioum roseum.</title>
        <authorList>
            <person name="Hartkoorn R.C."/>
            <person name="Beaudoing E."/>
            <person name="Hot D."/>
            <person name="Moureu S."/>
        </authorList>
    </citation>
    <scope>NUCLEOTIDE SEQUENCE</scope>
    <source>
        <strain evidence="5">NRRL B-16295</strain>
    </source>
</reference>
<dbReference type="Proteomes" id="UP001058271">
    <property type="component" value="Chromosome"/>
</dbReference>
<dbReference type="PROSITE" id="PS51257">
    <property type="entry name" value="PROKAR_LIPOPROTEIN"/>
    <property type="match status" value="1"/>
</dbReference>
<dbReference type="PANTHER" id="PTHR30024">
    <property type="entry name" value="ALIPHATIC SULFONATES-BINDING PROTEIN-RELATED"/>
    <property type="match status" value="1"/>
</dbReference>
<evidence type="ECO:0000313" key="6">
    <source>
        <dbReference type="Proteomes" id="UP001058271"/>
    </source>
</evidence>
<evidence type="ECO:0000256" key="4">
    <source>
        <dbReference type="SAM" id="SignalP"/>
    </source>
</evidence>
<dbReference type="EMBL" id="CP073721">
    <property type="protein sequence ID" value="UWZ34475.1"/>
    <property type="molecule type" value="Genomic_DNA"/>
</dbReference>
<evidence type="ECO:0000313" key="5">
    <source>
        <dbReference type="EMBL" id="UWZ34475.1"/>
    </source>
</evidence>
<feature type="signal peptide" evidence="4">
    <location>
        <begin position="1"/>
        <end position="30"/>
    </location>
</feature>
<accession>A0ABY5YXJ8</accession>
<dbReference type="Pfam" id="PF13379">
    <property type="entry name" value="NMT1_2"/>
    <property type="match status" value="1"/>
</dbReference>